<dbReference type="AlphaFoldDB" id="A0AAN8MTK5"/>
<evidence type="ECO:0000256" key="1">
    <source>
        <dbReference type="ARBA" id="ARBA00004875"/>
    </source>
</evidence>
<dbReference type="Pfam" id="PF13238">
    <property type="entry name" value="AAA_18"/>
    <property type="match status" value="1"/>
</dbReference>
<dbReference type="Proteomes" id="UP001313282">
    <property type="component" value="Unassembled WGS sequence"/>
</dbReference>
<dbReference type="EMBL" id="JAVHNR010000009">
    <property type="protein sequence ID" value="KAK6333528.1"/>
    <property type="molecule type" value="Genomic_DNA"/>
</dbReference>
<organism evidence="11 12">
    <name type="scientific">Orbilia javanica</name>
    <dbReference type="NCBI Taxonomy" id="47235"/>
    <lineage>
        <taxon>Eukaryota</taxon>
        <taxon>Fungi</taxon>
        <taxon>Dikarya</taxon>
        <taxon>Ascomycota</taxon>
        <taxon>Pezizomycotina</taxon>
        <taxon>Orbiliomycetes</taxon>
        <taxon>Orbiliales</taxon>
        <taxon>Orbiliaceae</taxon>
        <taxon>Orbilia</taxon>
    </lineage>
</organism>
<dbReference type="EC" id="2.7.1.12" evidence="3 9"/>
<keyword evidence="7 9" id="KW-0067">ATP-binding</keyword>
<evidence type="ECO:0000256" key="2">
    <source>
        <dbReference type="ARBA" id="ARBA00008420"/>
    </source>
</evidence>
<keyword evidence="6 9" id="KW-0418">Kinase</keyword>
<evidence type="ECO:0000256" key="7">
    <source>
        <dbReference type="ARBA" id="ARBA00022840"/>
    </source>
</evidence>
<comment type="pathway">
    <text evidence="1 9">Carbohydrate acid metabolism; D-gluconate degradation.</text>
</comment>
<reference evidence="11 12" key="1">
    <citation type="submission" date="2019-10" db="EMBL/GenBank/DDBJ databases">
        <authorList>
            <person name="Palmer J.M."/>
        </authorList>
    </citation>
    <scope>NUCLEOTIDE SEQUENCE [LARGE SCALE GENOMIC DNA]</scope>
    <source>
        <strain evidence="11 12">TWF718</strain>
    </source>
</reference>
<comment type="catalytic activity">
    <reaction evidence="8 9">
        <text>D-gluconate + ATP = 6-phospho-D-gluconate + ADP + H(+)</text>
        <dbReference type="Rhea" id="RHEA:19433"/>
        <dbReference type="ChEBI" id="CHEBI:15378"/>
        <dbReference type="ChEBI" id="CHEBI:18391"/>
        <dbReference type="ChEBI" id="CHEBI:30616"/>
        <dbReference type="ChEBI" id="CHEBI:58759"/>
        <dbReference type="ChEBI" id="CHEBI:456216"/>
        <dbReference type="EC" id="2.7.1.12"/>
    </reaction>
</comment>
<protein>
    <recommendedName>
        <fullName evidence="3 9">Gluconokinase</fullName>
        <ecNumber evidence="3 9">2.7.1.12</ecNumber>
    </recommendedName>
</protein>
<dbReference type="GO" id="GO:0005975">
    <property type="term" value="P:carbohydrate metabolic process"/>
    <property type="evidence" value="ECO:0007669"/>
    <property type="project" value="InterPro"/>
</dbReference>
<keyword evidence="4 9" id="KW-0808">Transferase</keyword>
<proteinExistence type="inferred from homology"/>
<dbReference type="GO" id="GO:0046316">
    <property type="term" value="F:gluconokinase activity"/>
    <property type="evidence" value="ECO:0007669"/>
    <property type="project" value="UniProtKB-EC"/>
</dbReference>
<dbReference type="GO" id="GO:0005524">
    <property type="term" value="F:ATP binding"/>
    <property type="evidence" value="ECO:0007669"/>
    <property type="project" value="UniProtKB-KW"/>
</dbReference>
<accession>A0AAN8MTK5</accession>
<evidence type="ECO:0000256" key="5">
    <source>
        <dbReference type="ARBA" id="ARBA00022741"/>
    </source>
</evidence>
<dbReference type="InterPro" id="IPR006001">
    <property type="entry name" value="Therm_gnt_kin"/>
</dbReference>
<gene>
    <name evidence="11" type="ORF">TWF718_011336</name>
</gene>
<dbReference type="InterPro" id="IPR027417">
    <property type="entry name" value="P-loop_NTPase"/>
</dbReference>
<comment type="similarity">
    <text evidence="2 9">Belongs to the gluconokinase GntK/GntV family.</text>
</comment>
<dbReference type="SUPFAM" id="SSF52540">
    <property type="entry name" value="P-loop containing nucleoside triphosphate hydrolases"/>
    <property type="match status" value="1"/>
</dbReference>
<dbReference type="NCBIfam" id="TIGR01313">
    <property type="entry name" value="therm_gnt_kin"/>
    <property type="match status" value="1"/>
</dbReference>
<dbReference type="CDD" id="cd02021">
    <property type="entry name" value="GntK"/>
    <property type="match status" value="1"/>
</dbReference>
<evidence type="ECO:0000256" key="6">
    <source>
        <dbReference type="ARBA" id="ARBA00022777"/>
    </source>
</evidence>
<evidence type="ECO:0000256" key="3">
    <source>
        <dbReference type="ARBA" id="ARBA00012054"/>
    </source>
</evidence>
<evidence type="ECO:0000256" key="8">
    <source>
        <dbReference type="ARBA" id="ARBA00048090"/>
    </source>
</evidence>
<evidence type="ECO:0000256" key="4">
    <source>
        <dbReference type="ARBA" id="ARBA00022679"/>
    </source>
</evidence>
<dbReference type="PANTHER" id="PTHR43442">
    <property type="entry name" value="GLUCONOKINASE-RELATED"/>
    <property type="match status" value="1"/>
</dbReference>
<name>A0AAN8MTK5_9PEZI</name>
<sequence length="234" mass="25928">MASHDEVEGDIPPPTASHQVPHIFIIAGPSATGKSTVARAIAERFGVPMVEGDDLHPRENIEKMSHGHPLTDDDRWDWLKTVASVSVNSSKPPTSPPDELDSEQQSRPACVTTCSALKRKYRDLLRSELPEPETAILDFLFLTASEEELLRRIEGRDNHFMKKNMVRSQIITAEVPRALEPGTGEEGNDGDERGIESDCTVIWTDNLSQGEVAERAMDVVRQLMLSDIGNEYKG</sequence>
<evidence type="ECO:0000256" key="9">
    <source>
        <dbReference type="RuleBase" id="RU363066"/>
    </source>
</evidence>
<dbReference type="PANTHER" id="PTHR43442:SF3">
    <property type="entry name" value="GLUCONOKINASE-RELATED"/>
    <property type="match status" value="1"/>
</dbReference>
<dbReference type="GO" id="GO:0005737">
    <property type="term" value="C:cytoplasm"/>
    <property type="evidence" value="ECO:0007669"/>
    <property type="project" value="TreeGrafter"/>
</dbReference>
<evidence type="ECO:0000313" key="12">
    <source>
        <dbReference type="Proteomes" id="UP001313282"/>
    </source>
</evidence>
<evidence type="ECO:0000313" key="11">
    <source>
        <dbReference type="EMBL" id="KAK6333528.1"/>
    </source>
</evidence>
<comment type="caution">
    <text evidence="11">The sequence shown here is derived from an EMBL/GenBank/DDBJ whole genome shotgun (WGS) entry which is preliminary data.</text>
</comment>
<keyword evidence="12" id="KW-1185">Reference proteome</keyword>
<evidence type="ECO:0000256" key="10">
    <source>
        <dbReference type="SAM" id="MobiDB-lite"/>
    </source>
</evidence>
<feature type="region of interest" description="Disordered" evidence="10">
    <location>
        <begin position="86"/>
        <end position="107"/>
    </location>
</feature>
<keyword evidence="5 9" id="KW-0547">Nucleotide-binding</keyword>
<dbReference type="Gene3D" id="3.40.50.300">
    <property type="entry name" value="P-loop containing nucleotide triphosphate hydrolases"/>
    <property type="match status" value="1"/>
</dbReference>